<gene>
    <name evidence="2" type="ORF">GIB67_024214</name>
</gene>
<feature type="compositionally biased region" description="Basic and acidic residues" evidence="1">
    <location>
        <begin position="174"/>
        <end position="186"/>
    </location>
</feature>
<dbReference type="Proteomes" id="UP000541444">
    <property type="component" value="Unassembled WGS sequence"/>
</dbReference>
<sequence length="269" mass="30242">MRNHIEAPTIGVAHAINPHVVDALTVITHVVSAPVIGRSSSATEIRAVVVKVCSQPREYVRDNTLLLGDTLLLGQYQFLTPKKTSKRKQKDEENLLQQVAPGEGLEVVKDLMADDVIEVGMEVNLEVISSEYGSGLLEWKKGGKKDDEDEKNDDDEKDVEEKVKSVEEDQPQVAKKEEVQEKNGDEKVDDVEKDDEEKAKFEEEQPQLAEEEDSEQQTVVVYYNGKKDVQHANETMVVTDVAKTDIVFFNQEEVIGEAYQTKESKEEVE</sequence>
<feature type="region of interest" description="Disordered" evidence="1">
    <location>
        <begin position="138"/>
        <end position="217"/>
    </location>
</feature>
<protein>
    <submittedName>
        <fullName evidence="2">Uncharacterized protein</fullName>
    </submittedName>
</protein>
<keyword evidence="3" id="KW-1185">Reference proteome</keyword>
<name>A0A7J7LZK4_9MAGN</name>
<comment type="caution">
    <text evidence="2">The sequence shown here is derived from an EMBL/GenBank/DDBJ whole genome shotgun (WGS) entry which is preliminary data.</text>
</comment>
<dbReference type="AlphaFoldDB" id="A0A7J7LZK4"/>
<proteinExistence type="predicted"/>
<reference evidence="2 3" key="1">
    <citation type="journal article" date="2020" name="IScience">
        <title>Genome Sequencing of the Endangered Kingdonia uniflora (Circaeasteraceae, Ranunculales) Reveals Potential Mechanisms of Evolutionary Specialization.</title>
        <authorList>
            <person name="Sun Y."/>
            <person name="Deng T."/>
            <person name="Zhang A."/>
            <person name="Moore M.J."/>
            <person name="Landis J.B."/>
            <person name="Lin N."/>
            <person name="Zhang H."/>
            <person name="Zhang X."/>
            <person name="Huang J."/>
            <person name="Zhang X."/>
            <person name="Sun H."/>
            <person name="Wang H."/>
        </authorList>
    </citation>
    <scope>NUCLEOTIDE SEQUENCE [LARGE SCALE GENOMIC DNA]</scope>
    <source>
        <strain evidence="2">TB1705</strain>
        <tissue evidence="2">Leaf</tissue>
    </source>
</reference>
<evidence type="ECO:0000313" key="2">
    <source>
        <dbReference type="EMBL" id="KAF6148039.1"/>
    </source>
</evidence>
<organism evidence="2 3">
    <name type="scientific">Kingdonia uniflora</name>
    <dbReference type="NCBI Taxonomy" id="39325"/>
    <lineage>
        <taxon>Eukaryota</taxon>
        <taxon>Viridiplantae</taxon>
        <taxon>Streptophyta</taxon>
        <taxon>Embryophyta</taxon>
        <taxon>Tracheophyta</taxon>
        <taxon>Spermatophyta</taxon>
        <taxon>Magnoliopsida</taxon>
        <taxon>Ranunculales</taxon>
        <taxon>Circaeasteraceae</taxon>
        <taxon>Kingdonia</taxon>
    </lineage>
</organism>
<evidence type="ECO:0000313" key="3">
    <source>
        <dbReference type="Proteomes" id="UP000541444"/>
    </source>
</evidence>
<evidence type="ECO:0000256" key="1">
    <source>
        <dbReference type="SAM" id="MobiDB-lite"/>
    </source>
</evidence>
<feature type="compositionally biased region" description="Acidic residues" evidence="1">
    <location>
        <begin position="147"/>
        <end position="158"/>
    </location>
</feature>
<accession>A0A7J7LZK4</accession>
<dbReference type="EMBL" id="JACGCM010001859">
    <property type="protein sequence ID" value="KAF6148039.1"/>
    <property type="molecule type" value="Genomic_DNA"/>
</dbReference>